<protein>
    <submittedName>
        <fullName evidence="3">Uncharacterized protein</fullName>
    </submittedName>
</protein>
<dbReference type="EMBL" id="JAPZBU010000008">
    <property type="protein sequence ID" value="KAJ5391215.1"/>
    <property type="molecule type" value="Genomic_DNA"/>
</dbReference>
<keyword evidence="2" id="KW-1133">Transmembrane helix</keyword>
<dbReference type="RefSeq" id="XP_056486893.1">
    <property type="nucleotide sequence ID" value="XM_056631342.1"/>
</dbReference>
<feature type="transmembrane region" description="Helical" evidence="2">
    <location>
        <begin position="48"/>
        <end position="73"/>
    </location>
</feature>
<feature type="transmembrane region" description="Helical" evidence="2">
    <location>
        <begin position="188"/>
        <end position="214"/>
    </location>
</feature>
<organism evidence="3 4">
    <name type="scientific">Penicillium cosmopolitanum</name>
    <dbReference type="NCBI Taxonomy" id="1131564"/>
    <lineage>
        <taxon>Eukaryota</taxon>
        <taxon>Fungi</taxon>
        <taxon>Dikarya</taxon>
        <taxon>Ascomycota</taxon>
        <taxon>Pezizomycotina</taxon>
        <taxon>Eurotiomycetes</taxon>
        <taxon>Eurotiomycetidae</taxon>
        <taxon>Eurotiales</taxon>
        <taxon>Aspergillaceae</taxon>
        <taxon>Penicillium</taxon>
    </lineage>
</organism>
<feature type="transmembrane region" description="Helical" evidence="2">
    <location>
        <begin position="276"/>
        <end position="296"/>
    </location>
</feature>
<feature type="transmembrane region" description="Helical" evidence="2">
    <location>
        <begin position="146"/>
        <end position="168"/>
    </location>
</feature>
<reference evidence="3" key="1">
    <citation type="submission" date="2022-12" db="EMBL/GenBank/DDBJ databases">
        <authorList>
            <person name="Petersen C."/>
        </authorList>
    </citation>
    <scope>NUCLEOTIDE SEQUENCE</scope>
    <source>
        <strain evidence="3">IBT 29677</strain>
    </source>
</reference>
<gene>
    <name evidence="3" type="ORF">N7509_006705</name>
</gene>
<keyword evidence="2" id="KW-0472">Membrane</keyword>
<evidence type="ECO:0000313" key="3">
    <source>
        <dbReference type="EMBL" id="KAJ5391215.1"/>
    </source>
</evidence>
<feature type="region of interest" description="Disordered" evidence="1">
    <location>
        <begin position="1"/>
        <end position="39"/>
    </location>
</feature>
<dbReference type="AlphaFoldDB" id="A0A9W9VXZ1"/>
<evidence type="ECO:0000313" key="4">
    <source>
        <dbReference type="Proteomes" id="UP001147747"/>
    </source>
</evidence>
<name>A0A9W9VXZ1_9EURO</name>
<feature type="transmembrane region" description="Helical" evidence="2">
    <location>
        <begin position="93"/>
        <end position="116"/>
    </location>
</feature>
<keyword evidence="4" id="KW-1185">Reference proteome</keyword>
<dbReference type="OrthoDB" id="2688021at2759"/>
<proteinExistence type="predicted"/>
<evidence type="ECO:0000256" key="1">
    <source>
        <dbReference type="SAM" id="MobiDB-lite"/>
    </source>
</evidence>
<dbReference type="Proteomes" id="UP001147747">
    <property type="component" value="Unassembled WGS sequence"/>
</dbReference>
<evidence type="ECO:0000256" key="2">
    <source>
        <dbReference type="SAM" id="Phobius"/>
    </source>
</evidence>
<dbReference type="GeneID" id="81370322"/>
<comment type="caution">
    <text evidence="3">The sequence shown here is derived from an EMBL/GenBank/DDBJ whole genome shotgun (WGS) entry which is preliminary data.</text>
</comment>
<feature type="compositionally biased region" description="Basic and acidic residues" evidence="1">
    <location>
        <begin position="10"/>
        <end position="21"/>
    </location>
</feature>
<accession>A0A9W9VXZ1</accession>
<sequence length="579" mass="63920">MTRVRSLARRSGEEESSEEQKQPFVEQSTHEDEEEQGQDFDKASATRYGCIAALFVGVILSLVCLISGIYLLITNKAKLGASISISDTSREVISLVINVILALCTDGMMFMHSVSLRWALYRERRLEFNTNVRLFTSARVFGPNSWYINLVALSCLILSYASTSVLFLSDEAVLSSAYEQQESSKDPVLVNATALVALGIGLAGQAVVATWCFVSSKRLIPTWSANPLNTALAAIQKGDISHRPGRCMLSVHQRKMQSQETYPLEKQGNMLRGKNLVRYILVLLWSLALLAIAWPITIAALSKSIGNASAAGQASEALCWKLGFKWDQSSLACSRNYVTLSFSPYANDHKPNSAIFSYGTEAVLCVLFVCLIQGVQTIALHCLELLVNLSRDEGIWRQAHRDETKNAPGTQLVTNPFRAAVLSWENVFLFISKALMHWIIGQSLIPSVVVEDSKSFEDSRSFESIAYTSVENLTSLSLKNGFQFDMVYSRLIIYAILSIIVATVATFLALRRPKGCQPAALGHLQTLADLVDDWKTNGDGRIWWGDKTSQDGDQVRHAGTCREKSMVGPILCTAKYAGR</sequence>
<feature type="transmembrane region" description="Helical" evidence="2">
    <location>
        <begin position="491"/>
        <end position="510"/>
    </location>
</feature>
<keyword evidence="2" id="KW-0812">Transmembrane</keyword>
<reference evidence="3" key="2">
    <citation type="journal article" date="2023" name="IMA Fungus">
        <title>Comparative genomic study of the Penicillium genus elucidates a diverse pangenome and 15 lateral gene transfer events.</title>
        <authorList>
            <person name="Petersen C."/>
            <person name="Sorensen T."/>
            <person name="Nielsen M.R."/>
            <person name="Sondergaard T.E."/>
            <person name="Sorensen J.L."/>
            <person name="Fitzpatrick D.A."/>
            <person name="Frisvad J.C."/>
            <person name="Nielsen K.L."/>
        </authorList>
    </citation>
    <scope>NUCLEOTIDE SEQUENCE</scope>
    <source>
        <strain evidence="3">IBT 29677</strain>
    </source>
</reference>